<dbReference type="InterPro" id="IPR010982">
    <property type="entry name" value="Lambda_DNA-bd_dom_sf"/>
</dbReference>
<dbReference type="SMART" id="SM00530">
    <property type="entry name" value="HTH_XRE"/>
    <property type="match status" value="1"/>
</dbReference>
<evidence type="ECO:0000259" key="1">
    <source>
        <dbReference type="PROSITE" id="PS50943"/>
    </source>
</evidence>
<dbReference type="CDD" id="cd00093">
    <property type="entry name" value="HTH_XRE"/>
    <property type="match status" value="1"/>
</dbReference>
<protein>
    <submittedName>
        <fullName evidence="2">Helix-turn-helix domain protein</fullName>
    </submittedName>
    <submittedName>
        <fullName evidence="3">Transcriptional regulator with XRE-family HTH domain</fullName>
    </submittedName>
</protein>
<dbReference type="GO" id="GO:0003677">
    <property type="term" value="F:DNA binding"/>
    <property type="evidence" value="ECO:0007669"/>
    <property type="project" value="InterPro"/>
</dbReference>
<organism evidence="2">
    <name type="scientific">Streptomyces iranensis</name>
    <dbReference type="NCBI Taxonomy" id="576784"/>
    <lineage>
        <taxon>Bacteria</taxon>
        <taxon>Bacillati</taxon>
        <taxon>Actinomycetota</taxon>
        <taxon>Actinomycetes</taxon>
        <taxon>Kitasatosporales</taxon>
        <taxon>Streptomycetaceae</taxon>
        <taxon>Streptomyces</taxon>
        <taxon>Streptomyces violaceusniger group</taxon>
    </lineage>
</organism>
<dbReference type="Gene3D" id="3.30.450.180">
    <property type="match status" value="1"/>
</dbReference>
<dbReference type="SUPFAM" id="SSF47413">
    <property type="entry name" value="lambda repressor-like DNA-binding domains"/>
    <property type="match status" value="1"/>
</dbReference>
<dbReference type="Pfam" id="PF17765">
    <property type="entry name" value="MLTR_LBD"/>
    <property type="match status" value="1"/>
</dbReference>
<proteinExistence type="predicted"/>
<dbReference type="PROSITE" id="PS50943">
    <property type="entry name" value="HTH_CROC1"/>
    <property type="match status" value="1"/>
</dbReference>
<dbReference type="HOGENOM" id="CLU_057862_1_0_11"/>
<dbReference type="AlphaFoldDB" id="A0A060ZNL4"/>
<feature type="domain" description="HTH cro/C1-type" evidence="1">
    <location>
        <begin position="31"/>
        <end position="82"/>
    </location>
</feature>
<dbReference type="InterPro" id="IPR001387">
    <property type="entry name" value="Cro/C1-type_HTH"/>
</dbReference>
<dbReference type="EMBL" id="JAGGLR010000008">
    <property type="protein sequence ID" value="MBP2062333.1"/>
    <property type="molecule type" value="Genomic_DNA"/>
</dbReference>
<dbReference type="Proteomes" id="UP000756710">
    <property type="component" value="Unassembled WGS sequence"/>
</dbReference>
<dbReference type="EMBL" id="LK022848">
    <property type="protein sequence ID" value="CDR07466.1"/>
    <property type="molecule type" value="Genomic_DNA"/>
</dbReference>
<dbReference type="Pfam" id="PF13560">
    <property type="entry name" value="HTH_31"/>
    <property type="match status" value="1"/>
</dbReference>
<reference evidence="3 4" key="2">
    <citation type="submission" date="2021-03" db="EMBL/GenBank/DDBJ databases">
        <title>Genomic Encyclopedia of Type Strains, Phase IV (KMG-IV): sequencing the most valuable type-strain genomes for metagenomic binning, comparative biology and taxonomic classification.</title>
        <authorList>
            <person name="Goeker M."/>
        </authorList>
    </citation>
    <scope>NUCLEOTIDE SEQUENCE [LARGE SCALE GENOMIC DNA]</scope>
    <source>
        <strain evidence="3 4">DSM 41954</strain>
    </source>
</reference>
<dbReference type="RefSeq" id="WP_052701415.1">
    <property type="nucleotide sequence ID" value="NZ_BAABDR010000003.1"/>
</dbReference>
<evidence type="ECO:0000313" key="2">
    <source>
        <dbReference type="EMBL" id="CDR07466.1"/>
    </source>
</evidence>
<name>A0A060ZNL4_9ACTN</name>
<sequence>MHRNNLLGAYLRACRERVSPGTVGLEGLGPRRVAGLRREEVALLAGISSNYYLRLEQGRDRHPSAQVLESLARALRLDPTETAHLLALGRPRTREVDNARLVTVPASIGQLLQTLDLPAFVQDEHFDVLASNALARALSPELRPGRNRLLSVFLDPDERALFADWDLVADHLVASFRASLAADAGDQRTTELVDELSARDTRFHQLWERYAVANLVDRPPVRFAHPLVGEFTLTRDNLAIDGPDALRLMIYHAVPGSDDLRKLVRLRDTARSS</sequence>
<reference evidence="2" key="1">
    <citation type="submission" date="2014-05" db="EMBL/GenBank/DDBJ databases">
        <authorList>
            <person name="Horn Fabian"/>
        </authorList>
    </citation>
    <scope>NUCLEOTIDE SEQUENCE</scope>
</reference>
<evidence type="ECO:0000313" key="4">
    <source>
        <dbReference type="Proteomes" id="UP000756710"/>
    </source>
</evidence>
<evidence type="ECO:0000313" key="3">
    <source>
        <dbReference type="EMBL" id="MBP2062333.1"/>
    </source>
</evidence>
<gene>
    <name evidence="3" type="ORF">J2Z30_003349</name>
    <name evidence="2" type="ORF">SIRAN4200</name>
</gene>
<accession>A0A060ZNL4</accession>
<dbReference type="InterPro" id="IPR041413">
    <property type="entry name" value="MLTR_LBD"/>
</dbReference>
<dbReference type="PANTHER" id="PTHR35010">
    <property type="entry name" value="BLL4672 PROTEIN-RELATED"/>
    <property type="match status" value="1"/>
</dbReference>
<dbReference type="Gene3D" id="1.10.260.40">
    <property type="entry name" value="lambda repressor-like DNA-binding domains"/>
    <property type="match status" value="1"/>
</dbReference>
<keyword evidence="4" id="KW-1185">Reference proteome</keyword>
<dbReference type="PANTHER" id="PTHR35010:SF2">
    <property type="entry name" value="BLL4672 PROTEIN"/>
    <property type="match status" value="1"/>
</dbReference>